<evidence type="ECO:0000256" key="9">
    <source>
        <dbReference type="ARBA" id="ARBA00048679"/>
    </source>
</evidence>
<evidence type="ECO:0000256" key="5">
    <source>
        <dbReference type="ARBA" id="ARBA00019973"/>
    </source>
</evidence>
<sequence length="111" mass="12599">LELFVGLRNTIKAHVTLLIESKIRHRDISVNNIILVGPEDTTDYGGRLIDLDLATLLKSGKEQDKRGVLTGTTQFMALEILKSSYWSTGVVSKKYRHDMESFFCVLLWICI</sequence>
<evidence type="ECO:0000256" key="4">
    <source>
        <dbReference type="ARBA" id="ARBA00013948"/>
    </source>
</evidence>
<evidence type="ECO:0000256" key="8">
    <source>
        <dbReference type="ARBA" id="ARBA00047899"/>
    </source>
</evidence>
<protein>
    <recommendedName>
        <fullName evidence="5">EKC/KEOPS complex subunit BUD32</fullName>
        <ecNumber evidence="3">2.7.11.1</ecNumber>
    </recommendedName>
    <alternativeName>
        <fullName evidence="6 7">Atypical Serine/threonine protein kinase BUD32</fullName>
    </alternativeName>
    <alternativeName>
        <fullName evidence="4">EKC/KEOPS complex subunit bud32</fullName>
    </alternativeName>
</protein>
<evidence type="ECO:0000313" key="12">
    <source>
        <dbReference type="Proteomes" id="UP000275772"/>
    </source>
</evidence>
<evidence type="ECO:0000256" key="6">
    <source>
        <dbReference type="ARBA" id="ARBA00030980"/>
    </source>
</evidence>
<feature type="non-terminal residue" evidence="11">
    <location>
        <position position="1"/>
    </location>
</feature>
<name>A0A383V227_BLUHO</name>
<dbReference type="GO" id="GO:0005524">
    <property type="term" value="F:ATP binding"/>
    <property type="evidence" value="ECO:0007669"/>
    <property type="project" value="InterPro"/>
</dbReference>
<comment type="subunit">
    <text evidence="2">Component of the EKC/KEOPS complex composed of at least BUD32, CGI121, GON7, KAE1 and PCC1; the whole complex dimerizes.</text>
</comment>
<comment type="catalytic activity">
    <reaction evidence="9">
        <text>L-seryl-[protein] + ATP = O-phospho-L-seryl-[protein] + ADP + H(+)</text>
        <dbReference type="Rhea" id="RHEA:17989"/>
        <dbReference type="Rhea" id="RHEA-COMP:9863"/>
        <dbReference type="Rhea" id="RHEA-COMP:11604"/>
        <dbReference type="ChEBI" id="CHEBI:15378"/>
        <dbReference type="ChEBI" id="CHEBI:29999"/>
        <dbReference type="ChEBI" id="CHEBI:30616"/>
        <dbReference type="ChEBI" id="CHEBI:83421"/>
        <dbReference type="ChEBI" id="CHEBI:456216"/>
        <dbReference type="EC" id="2.7.11.1"/>
    </reaction>
</comment>
<dbReference type="AlphaFoldDB" id="A0A383V227"/>
<comment type="catalytic activity">
    <reaction evidence="8">
        <text>L-threonyl-[protein] + ATP = O-phospho-L-threonyl-[protein] + ADP + H(+)</text>
        <dbReference type="Rhea" id="RHEA:46608"/>
        <dbReference type="Rhea" id="RHEA-COMP:11060"/>
        <dbReference type="Rhea" id="RHEA-COMP:11605"/>
        <dbReference type="ChEBI" id="CHEBI:15378"/>
        <dbReference type="ChEBI" id="CHEBI:30013"/>
        <dbReference type="ChEBI" id="CHEBI:30616"/>
        <dbReference type="ChEBI" id="CHEBI:61977"/>
        <dbReference type="ChEBI" id="CHEBI:456216"/>
        <dbReference type="EC" id="2.7.11.1"/>
    </reaction>
</comment>
<dbReference type="GO" id="GO:0004674">
    <property type="term" value="F:protein serine/threonine kinase activity"/>
    <property type="evidence" value="ECO:0007669"/>
    <property type="project" value="UniProtKB-EC"/>
</dbReference>
<dbReference type="PROSITE" id="PS00109">
    <property type="entry name" value="PROTEIN_KINASE_TYR"/>
    <property type="match status" value="1"/>
</dbReference>
<dbReference type="VEuPathDB" id="FungiDB:BLGHR1_17000"/>
<dbReference type="PROSITE" id="PS50011">
    <property type="entry name" value="PROTEIN_KINASE_DOM"/>
    <property type="match status" value="1"/>
</dbReference>
<dbReference type="EMBL" id="UNSH01000090">
    <property type="protein sequence ID" value="SZF06197.1"/>
    <property type="molecule type" value="Genomic_DNA"/>
</dbReference>
<comment type="function">
    <text evidence="1">Component of the EKC/KEOPS complex that is required for the formation of a threonylcarbamoyl group on adenosine at position 37 (t(6)A37) in tRNAs that read codons beginning with adenine. The complex is probably involved in the transfer of the threonylcarbamoyl moiety of threonylcarbamoyl-AMP (TC-AMP) to the N6 group of A37. BUD32 has ATPase activity in the context of the EKC/KEOPS complex and likely plays a supporting role to the catalytic subunit KAE1. The EKC/KEOPS complex also promotes both telomere uncapping and telomere elongation. The complex is required for efficient recruitment of transcriptional coactivators.</text>
</comment>
<organism evidence="11 12">
    <name type="scientific">Blumeria hordei</name>
    <name type="common">Barley powdery mildew</name>
    <name type="synonym">Blumeria graminis f. sp. hordei</name>
    <dbReference type="NCBI Taxonomy" id="2867405"/>
    <lineage>
        <taxon>Eukaryota</taxon>
        <taxon>Fungi</taxon>
        <taxon>Dikarya</taxon>
        <taxon>Ascomycota</taxon>
        <taxon>Pezizomycotina</taxon>
        <taxon>Leotiomycetes</taxon>
        <taxon>Erysiphales</taxon>
        <taxon>Erysiphaceae</taxon>
        <taxon>Blumeria</taxon>
    </lineage>
</organism>
<proteinExistence type="predicted"/>
<evidence type="ECO:0000256" key="7">
    <source>
        <dbReference type="ARBA" id="ARBA00033194"/>
    </source>
</evidence>
<evidence type="ECO:0000256" key="3">
    <source>
        <dbReference type="ARBA" id="ARBA00012513"/>
    </source>
</evidence>
<dbReference type="PANTHER" id="PTHR38248">
    <property type="entry name" value="FUNK1 6"/>
    <property type="match status" value="1"/>
</dbReference>
<gene>
    <name evidence="11" type="ORF">BLGHR1_17000</name>
</gene>
<accession>A0A383V227</accession>
<dbReference type="Pfam" id="PF17667">
    <property type="entry name" value="Pkinase_fungal"/>
    <property type="match status" value="1"/>
</dbReference>
<reference evidence="11 12" key="1">
    <citation type="submission" date="2017-11" db="EMBL/GenBank/DDBJ databases">
        <authorList>
            <person name="Kracher B."/>
        </authorList>
    </citation>
    <scope>NUCLEOTIDE SEQUENCE [LARGE SCALE GENOMIC DNA]</scope>
    <source>
        <strain evidence="11 12">RACE1</strain>
    </source>
</reference>
<evidence type="ECO:0000256" key="1">
    <source>
        <dbReference type="ARBA" id="ARBA00003747"/>
    </source>
</evidence>
<evidence type="ECO:0000313" key="11">
    <source>
        <dbReference type="EMBL" id="SZF06197.1"/>
    </source>
</evidence>
<dbReference type="InterPro" id="IPR000719">
    <property type="entry name" value="Prot_kinase_dom"/>
</dbReference>
<dbReference type="InterPro" id="IPR008266">
    <property type="entry name" value="Tyr_kinase_AS"/>
</dbReference>
<dbReference type="EC" id="2.7.11.1" evidence="3"/>
<dbReference type="InterPro" id="IPR011009">
    <property type="entry name" value="Kinase-like_dom_sf"/>
</dbReference>
<dbReference type="Gene3D" id="1.10.510.10">
    <property type="entry name" value="Transferase(Phosphotransferase) domain 1"/>
    <property type="match status" value="1"/>
</dbReference>
<feature type="domain" description="Protein kinase" evidence="10">
    <location>
        <begin position="1"/>
        <end position="111"/>
    </location>
</feature>
<dbReference type="Proteomes" id="UP000275772">
    <property type="component" value="Unassembled WGS sequence"/>
</dbReference>
<evidence type="ECO:0000256" key="2">
    <source>
        <dbReference type="ARBA" id="ARBA00011534"/>
    </source>
</evidence>
<dbReference type="InterPro" id="IPR040976">
    <property type="entry name" value="Pkinase_fungal"/>
</dbReference>
<dbReference type="SUPFAM" id="SSF56112">
    <property type="entry name" value="Protein kinase-like (PK-like)"/>
    <property type="match status" value="1"/>
</dbReference>
<evidence type="ECO:0000259" key="10">
    <source>
        <dbReference type="PROSITE" id="PS50011"/>
    </source>
</evidence>
<dbReference type="PANTHER" id="PTHR38248:SF2">
    <property type="entry name" value="FUNK1 11"/>
    <property type="match status" value="1"/>
</dbReference>